<dbReference type="RefSeq" id="WP_033093230.1">
    <property type="nucleotide sequence ID" value="NZ_JQED01000015.1"/>
</dbReference>
<feature type="domain" description="GHMP kinase N-terminal" evidence="11">
    <location>
        <begin position="77"/>
        <end position="154"/>
    </location>
</feature>
<dbReference type="GO" id="GO:0050515">
    <property type="term" value="F:4-(cytidine 5'-diphospho)-2-C-methyl-D-erythritol kinase activity"/>
    <property type="evidence" value="ECO:0007669"/>
    <property type="project" value="UniProtKB-UniRule"/>
</dbReference>
<organism evidence="13 14">
    <name type="scientific">Colwellia psychrerythraea</name>
    <name type="common">Vibrio psychroerythus</name>
    <dbReference type="NCBI Taxonomy" id="28229"/>
    <lineage>
        <taxon>Bacteria</taxon>
        <taxon>Pseudomonadati</taxon>
        <taxon>Pseudomonadota</taxon>
        <taxon>Gammaproteobacteria</taxon>
        <taxon>Alteromonadales</taxon>
        <taxon>Colwelliaceae</taxon>
        <taxon>Colwellia</taxon>
    </lineage>
</organism>
<dbReference type="Proteomes" id="UP000029843">
    <property type="component" value="Unassembled WGS sequence"/>
</dbReference>
<keyword evidence="5 10" id="KW-0547">Nucleotide-binding</keyword>
<dbReference type="InterPro" id="IPR004424">
    <property type="entry name" value="IspE"/>
</dbReference>
<protein>
    <recommendedName>
        <fullName evidence="3 10">4-diphosphocytidyl-2-C-methyl-D-erythritol kinase</fullName>
        <shortName evidence="10">CMK</shortName>
        <ecNumber evidence="2 10">2.7.1.148</ecNumber>
    </recommendedName>
    <alternativeName>
        <fullName evidence="9 10">4-(cytidine-5'-diphospho)-2-C-methyl-D-erythritol kinase</fullName>
    </alternativeName>
</protein>
<evidence type="ECO:0000256" key="8">
    <source>
        <dbReference type="ARBA" id="ARBA00023229"/>
    </source>
</evidence>
<keyword evidence="4 10" id="KW-0808">Transferase</keyword>
<dbReference type="Pfam" id="PF00288">
    <property type="entry name" value="GHMP_kinases_N"/>
    <property type="match status" value="1"/>
</dbReference>
<evidence type="ECO:0000256" key="6">
    <source>
        <dbReference type="ARBA" id="ARBA00022777"/>
    </source>
</evidence>
<evidence type="ECO:0000313" key="14">
    <source>
        <dbReference type="Proteomes" id="UP000029843"/>
    </source>
</evidence>
<dbReference type="GO" id="GO:0019288">
    <property type="term" value="P:isopentenyl diphosphate biosynthetic process, methylerythritol 4-phosphate pathway"/>
    <property type="evidence" value="ECO:0007669"/>
    <property type="project" value="UniProtKB-UniRule"/>
</dbReference>
<dbReference type="SUPFAM" id="SSF55060">
    <property type="entry name" value="GHMP Kinase, C-terminal domain"/>
    <property type="match status" value="1"/>
</dbReference>
<evidence type="ECO:0000256" key="1">
    <source>
        <dbReference type="ARBA" id="ARBA00009684"/>
    </source>
</evidence>
<dbReference type="GO" id="GO:0016114">
    <property type="term" value="P:terpenoid biosynthetic process"/>
    <property type="evidence" value="ECO:0007669"/>
    <property type="project" value="UniProtKB-UniRule"/>
</dbReference>
<dbReference type="InterPro" id="IPR006204">
    <property type="entry name" value="GHMP_kinase_N_dom"/>
</dbReference>
<dbReference type="EMBL" id="JQED01000015">
    <property type="protein sequence ID" value="KGJ92988.1"/>
    <property type="molecule type" value="Genomic_DNA"/>
</dbReference>
<evidence type="ECO:0000256" key="4">
    <source>
        <dbReference type="ARBA" id="ARBA00022679"/>
    </source>
</evidence>
<dbReference type="PIRSF" id="PIRSF010376">
    <property type="entry name" value="IspE"/>
    <property type="match status" value="1"/>
</dbReference>
<reference evidence="13 14" key="1">
    <citation type="submission" date="2014-08" db="EMBL/GenBank/DDBJ databases">
        <title>Genomic and Phenotypic Diversity of Colwellia psychrerythraea strains from Disparate Marine Basins.</title>
        <authorList>
            <person name="Techtmann S.M."/>
            <person name="Stelling S.C."/>
            <person name="Utturkar S.M."/>
            <person name="Alshibli N."/>
            <person name="Harris A."/>
            <person name="Brown S.D."/>
            <person name="Hazen T.C."/>
        </authorList>
    </citation>
    <scope>NUCLEOTIDE SEQUENCE [LARGE SCALE GENOMIC DNA]</scope>
    <source>
        <strain evidence="13 14">ND2E</strain>
    </source>
</reference>
<dbReference type="EC" id="2.7.1.148" evidence="2 10"/>
<dbReference type="Gene3D" id="3.30.230.10">
    <property type="match status" value="1"/>
</dbReference>
<dbReference type="OrthoDB" id="9809438at2"/>
<feature type="active site" evidence="10">
    <location>
        <position position="147"/>
    </location>
</feature>
<evidence type="ECO:0000256" key="5">
    <source>
        <dbReference type="ARBA" id="ARBA00022741"/>
    </source>
</evidence>
<dbReference type="PATRIC" id="fig|28229.4.peg.1483"/>
<accession>A0A099KTI7</accession>
<dbReference type="InterPro" id="IPR014721">
    <property type="entry name" value="Ribsml_uS5_D2-typ_fold_subgr"/>
</dbReference>
<feature type="active site" evidence="10">
    <location>
        <position position="22"/>
    </location>
</feature>
<feature type="domain" description="GHMP kinase C-terminal" evidence="12">
    <location>
        <begin position="215"/>
        <end position="274"/>
    </location>
</feature>
<dbReference type="HAMAP" id="MF_00061">
    <property type="entry name" value="IspE"/>
    <property type="match status" value="1"/>
</dbReference>
<comment type="similarity">
    <text evidence="1 10">Belongs to the GHMP kinase family. IspE subfamily.</text>
</comment>
<comment type="catalytic activity">
    <reaction evidence="10">
        <text>4-CDP-2-C-methyl-D-erythritol + ATP = 4-CDP-2-C-methyl-D-erythritol 2-phosphate + ADP + H(+)</text>
        <dbReference type="Rhea" id="RHEA:18437"/>
        <dbReference type="ChEBI" id="CHEBI:15378"/>
        <dbReference type="ChEBI" id="CHEBI:30616"/>
        <dbReference type="ChEBI" id="CHEBI:57823"/>
        <dbReference type="ChEBI" id="CHEBI:57919"/>
        <dbReference type="ChEBI" id="CHEBI:456216"/>
        <dbReference type="EC" id="2.7.1.148"/>
    </reaction>
</comment>
<sequence>MTCSSTSNSFINKTIDFPSPAKINLFLHVVGQRQDGYHNLETLFQFIDHSDTLTLTVTETPEIALLTPIEGVNYDDNLIVKAARLLKSKSHSRLGVKISINKILPMGGGLGGGSSNAATILVALNLLWQCNLSLDELSDLGLSLGADVPIFIHGFSAFAQGVGDDLTAIKPQESWYLISKPECSISTKEVFTAVDLPRNTKKLELSALNTSDFINDSFHNDCQTLVIKQYPEVAKLLAWLVEYAPSRMTGTGACIFTRLSSYQEARSLQAKLPKGISSFVAQGLNKSPLCSVIAKLSQNK</sequence>
<feature type="binding site" evidence="10">
    <location>
        <begin position="105"/>
        <end position="115"/>
    </location>
    <ligand>
        <name>ATP</name>
        <dbReference type="ChEBI" id="CHEBI:30616"/>
    </ligand>
</feature>
<evidence type="ECO:0000256" key="7">
    <source>
        <dbReference type="ARBA" id="ARBA00022840"/>
    </source>
</evidence>
<gene>
    <name evidence="10" type="primary">ispE</name>
    <name evidence="13" type="ORF">ND2E_2454</name>
</gene>
<dbReference type="AlphaFoldDB" id="A0A099KTI7"/>
<dbReference type="NCBIfam" id="TIGR00154">
    <property type="entry name" value="ispE"/>
    <property type="match status" value="1"/>
</dbReference>
<evidence type="ECO:0000259" key="11">
    <source>
        <dbReference type="Pfam" id="PF00288"/>
    </source>
</evidence>
<evidence type="ECO:0000256" key="3">
    <source>
        <dbReference type="ARBA" id="ARBA00017473"/>
    </source>
</evidence>
<comment type="function">
    <text evidence="10">Catalyzes the phosphorylation of the position 2 hydroxy group of 4-diphosphocytidyl-2C-methyl-D-erythritol.</text>
</comment>
<dbReference type="SUPFAM" id="SSF54211">
    <property type="entry name" value="Ribosomal protein S5 domain 2-like"/>
    <property type="match status" value="1"/>
</dbReference>
<evidence type="ECO:0000256" key="10">
    <source>
        <dbReference type="HAMAP-Rule" id="MF_00061"/>
    </source>
</evidence>
<evidence type="ECO:0000259" key="12">
    <source>
        <dbReference type="Pfam" id="PF08544"/>
    </source>
</evidence>
<dbReference type="PANTHER" id="PTHR43527:SF2">
    <property type="entry name" value="4-DIPHOSPHOCYTIDYL-2-C-METHYL-D-ERYTHRITOL KINASE, CHLOROPLASTIC"/>
    <property type="match status" value="1"/>
</dbReference>
<keyword evidence="7 10" id="KW-0067">ATP-binding</keyword>
<comment type="caution">
    <text evidence="13">The sequence shown here is derived from an EMBL/GenBank/DDBJ whole genome shotgun (WGS) entry which is preliminary data.</text>
</comment>
<evidence type="ECO:0000313" key="13">
    <source>
        <dbReference type="EMBL" id="KGJ92988.1"/>
    </source>
</evidence>
<dbReference type="GO" id="GO:0005524">
    <property type="term" value="F:ATP binding"/>
    <property type="evidence" value="ECO:0007669"/>
    <property type="project" value="UniProtKB-UniRule"/>
</dbReference>
<dbReference type="InterPro" id="IPR036554">
    <property type="entry name" value="GHMP_kinase_C_sf"/>
</dbReference>
<keyword evidence="6 10" id="KW-0418">Kinase</keyword>
<evidence type="ECO:0000256" key="2">
    <source>
        <dbReference type="ARBA" id="ARBA00012052"/>
    </source>
</evidence>
<dbReference type="InterPro" id="IPR020568">
    <property type="entry name" value="Ribosomal_Su5_D2-typ_SF"/>
</dbReference>
<dbReference type="InterPro" id="IPR013750">
    <property type="entry name" value="GHMP_kinase_C_dom"/>
</dbReference>
<dbReference type="PANTHER" id="PTHR43527">
    <property type="entry name" value="4-DIPHOSPHOCYTIDYL-2-C-METHYL-D-ERYTHRITOL KINASE, CHLOROPLASTIC"/>
    <property type="match status" value="1"/>
</dbReference>
<dbReference type="Pfam" id="PF08544">
    <property type="entry name" value="GHMP_kinases_C"/>
    <property type="match status" value="1"/>
</dbReference>
<proteinExistence type="inferred from homology"/>
<evidence type="ECO:0000256" key="9">
    <source>
        <dbReference type="ARBA" id="ARBA00032554"/>
    </source>
</evidence>
<comment type="pathway">
    <text evidence="10">Isoprenoid biosynthesis; isopentenyl diphosphate biosynthesis via DXP pathway; isopentenyl diphosphate from 1-deoxy-D-xylulose 5-phosphate: step 3/6.</text>
</comment>
<keyword evidence="8 10" id="KW-0414">Isoprene biosynthesis</keyword>
<dbReference type="UniPathway" id="UPA00056">
    <property type="reaction ID" value="UER00094"/>
</dbReference>
<dbReference type="Gene3D" id="3.30.70.890">
    <property type="entry name" value="GHMP kinase, C-terminal domain"/>
    <property type="match status" value="1"/>
</dbReference>
<name>A0A099KTI7_COLPS</name>